<gene>
    <name evidence="1" type="ORF">MESMT1_0788</name>
</gene>
<reference evidence="1 2" key="1">
    <citation type="submission" date="2016-09" db="EMBL/GenBank/DDBJ databases">
        <title>Complete Genome Sequence of Methanosarcina thermophila MT-1.</title>
        <authorList>
            <person name="Kouzuma A."/>
        </authorList>
    </citation>
    <scope>NUCLEOTIDE SEQUENCE [LARGE SCALE GENOMIC DNA]</scope>
    <source>
        <strain evidence="1 2">MT-1</strain>
    </source>
</reference>
<dbReference type="EMBL" id="AP017646">
    <property type="protein sequence ID" value="BAW28718.1"/>
    <property type="molecule type" value="Genomic_DNA"/>
</dbReference>
<accession>A0A3G9CRN6</accession>
<protein>
    <submittedName>
        <fullName evidence="1">Uncharacterized protein</fullName>
    </submittedName>
</protein>
<dbReference type="Proteomes" id="UP000265557">
    <property type="component" value="Chromosome"/>
</dbReference>
<evidence type="ECO:0000313" key="2">
    <source>
        <dbReference type="Proteomes" id="UP000265557"/>
    </source>
</evidence>
<organism evidence="1 2">
    <name type="scientific">Methanosarcina thermophila</name>
    <dbReference type="NCBI Taxonomy" id="2210"/>
    <lineage>
        <taxon>Archaea</taxon>
        <taxon>Methanobacteriati</taxon>
        <taxon>Methanobacteriota</taxon>
        <taxon>Stenosarchaea group</taxon>
        <taxon>Methanomicrobia</taxon>
        <taxon>Methanosarcinales</taxon>
        <taxon>Methanosarcinaceae</taxon>
        <taxon>Methanosarcina</taxon>
    </lineage>
</organism>
<evidence type="ECO:0000313" key="1">
    <source>
        <dbReference type="EMBL" id="BAW28718.1"/>
    </source>
</evidence>
<dbReference type="AlphaFoldDB" id="A0A3G9CRN6"/>
<name>A0A3G9CRN6_METTE</name>
<proteinExistence type="predicted"/>
<sequence length="62" mass="7585">MRQGIPMNLMEKVRINLLGINLREIRYIRDILRIKQCVPKRNRWITDNMKKWDMEALSSTKR</sequence>